<dbReference type="KEGG" id="maqu:Maq22A_c00610"/>
<protein>
    <submittedName>
        <fullName evidence="2">Uncharacterized protein</fullName>
    </submittedName>
</protein>
<feature type="region of interest" description="Disordered" evidence="1">
    <location>
        <begin position="1"/>
        <end position="36"/>
    </location>
</feature>
<feature type="region of interest" description="Disordered" evidence="1">
    <location>
        <begin position="51"/>
        <end position="84"/>
    </location>
</feature>
<evidence type="ECO:0000313" key="3">
    <source>
        <dbReference type="Proteomes" id="UP000061432"/>
    </source>
</evidence>
<gene>
    <name evidence="2" type="ORF">Maq22A_c00610</name>
</gene>
<dbReference type="STRING" id="270351.Maq22A_c00610"/>
<proteinExistence type="predicted"/>
<accession>A0A0C6FLZ2</accession>
<organism evidence="2 3">
    <name type="scientific">Methylobacterium aquaticum</name>
    <dbReference type="NCBI Taxonomy" id="270351"/>
    <lineage>
        <taxon>Bacteria</taxon>
        <taxon>Pseudomonadati</taxon>
        <taxon>Pseudomonadota</taxon>
        <taxon>Alphaproteobacteria</taxon>
        <taxon>Hyphomicrobiales</taxon>
        <taxon>Methylobacteriaceae</taxon>
        <taxon>Methylobacterium</taxon>
    </lineage>
</organism>
<reference evidence="2 3" key="1">
    <citation type="journal article" date="2015" name="Genome Announc.">
        <title>Complete Genome Sequence of Methylobacterium aquaticum Strain 22A, Isolated from Racomitrium japonicum Moss.</title>
        <authorList>
            <person name="Tani A."/>
            <person name="Ogura Y."/>
            <person name="Hayashi T."/>
            <person name="Kimbara K."/>
        </authorList>
    </citation>
    <scope>NUCLEOTIDE SEQUENCE [LARGE SCALE GENOMIC DNA]</scope>
    <source>
        <strain evidence="2 3">MA-22A</strain>
    </source>
</reference>
<dbReference type="PATRIC" id="fig|270351.10.peg.120"/>
<reference evidence="3" key="2">
    <citation type="submission" date="2015-01" db="EMBL/GenBank/DDBJ databases">
        <title>Complete genome sequence of Methylobacterium aquaticum strain 22A.</title>
        <authorList>
            <person name="Tani A."/>
            <person name="Ogura Y."/>
            <person name="Hayashi T."/>
        </authorList>
    </citation>
    <scope>NUCLEOTIDE SEQUENCE [LARGE SCALE GENOMIC DNA]</scope>
    <source>
        <strain evidence="3">MA-22A</strain>
    </source>
</reference>
<dbReference type="AlphaFoldDB" id="A0A0C6FLZ2"/>
<dbReference type="Proteomes" id="UP000061432">
    <property type="component" value="Chromosome"/>
</dbReference>
<name>A0A0C6FLZ2_9HYPH</name>
<dbReference type="EMBL" id="AP014704">
    <property type="protein sequence ID" value="BAQ43630.1"/>
    <property type="molecule type" value="Genomic_DNA"/>
</dbReference>
<evidence type="ECO:0000313" key="2">
    <source>
        <dbReference type="EMBL" id="BAQ43630.1"/>
    </source>
</evidence>
<sequence>MRSCRVSTKAEKGSDIAVDASNRQRGPDPGSPSGGVAAALGKGCVLARAARSQGRRRLGERAAGPGGAPFARDAGPIRGGPGTRAGMWAAWVAGRAQRPQWNRNRGDERSPF</sequence>
<evidence type="ECO:0000256" key="1">
    <source>
        <dbReference type="SAM" id="MobiDB-lite"/>
    </source>
</evidence>